<dbReference type="GO" id="GO:0042597">
    <property type="term" value="C:periplasmic space"/>
    <property type="evidence" value="ECO:0007669"/>
    <property type="project" value="UniProtKB-SubCell"/>
</dbReference>
<comment type="caution">
    <text evidence="5">The sequence shown here is derived from an EMBL/GenBank/DDBJ whole genome shotgun (WGS) entry which is preliminary data.</text>
</comment>
<evidence type="ECO:0000256" key="2">
    <source>
        <dbReference type="ARBA" id="ARBA00010742"/>
    </source>
</evidence>
<protein>
    <recommendedName>
        <fullName evidence="4">SsuA/THI5-like domain-containing protein</fullName>
    </recommendedName>
</protein>
<accession>A0A2H9T7Y8</accession>
<reference evidence="5" key="1">
    <citation type="journal article" date="2017" name="Appl. Environ. Microbiol.">
        <title>Molecular characterization of an Endozoicomonas-like organism causing infection in king scallop Pecten maximus L.</title>
        <authorList>
            <person name="Cano I."/>
            <person name="van Aerle R."/>
            <person name="Ross S."/>
            <person name="Verner-Jeffreys D.W."/>
            <person name="Paley R.K."/>
            <person name="Rimmer G."/>
            <person name="Ryder D."/>
            <person name="Hooper P."/>
            <person name="Stone D."/>
            <person name="Feist S.W."/>
        </authorList>
    </citation>
    <scope>NUCLEOTIDE SEQUENCE</scope>
</reference>
<feature type="domain" description="SsuA/THI5-like" evidence="4">
    <location>
        <begin position="60"/>
        <end position="267"/>
    </location>
</feature>
<dbReference type="SUPFAM" id="SSF53850">
    <property type="entry name" value="Periplasmic binding protein-like II"/>
    <property type="match status" value="1"/>
</dbReference>
<dbReference type="AlphaFoldDB" id="A0A2H9T7Y8"/>
<sequence>MHIKKQPLFLIFSTLLACHFIMAAADATEIHANNVSAVKNTRNTVRVGIVPLITGAILQAGESRGHFERAGIKTEYVIFPTAQQVALAVASGKVDIGQTGLTAAVYNMAGRGKIKIIGGSHREQPHWWGMTYLVSDQAWKRGIKEPGSLGKARIGITDYGSSMHYMIGLLAEKYQFSLPDTQIVPLGAVSNLTTSVASGQVDAVMVNAATAHSMTEKNSKGRNKVHIIGFVNDETPWQTVGIFAHKSMLSSEKRPLVMAFLAGYKNTAREYTQLFAEKQKQLSVRKQQTKMTVAKLISQFTQPAITAEQVRNYPIYMDPNANLDEKSIRHQIQWYQSHSMLDKTVTLEKVVDRMLLPADEEKPKKTDT</sequence>
<comment type="subcellular location">
    <subcellularLocation>
        <location evidence="1">Periplasm</location>
    </subcellularLocation>
</comment>
<dbReference type="PANTHER" id="PTHR30024:SF47">
    <property type="entry name" value="TAURINE-BINDING PERIPLASMIC PROTEIN"/>
    <property type="match status" value="1"/>
</dbReference>
<dbReference type="Pfam" id="PF09084">
    <property type="entry name" value="NMT1"/>
    <property type="match status" value="1"/>
</dbReference>
<dbReference type="Gene3D" id="3.40.190.10">
    <property type="entry name" value="Periplasmic binding protein-like II"/>
    <property type="match status" value="2"/>
</dbReference>
<gene>
    <name evidence="5" type="ORF">CI610_01709</name>
</gene>
<dbReference type="InterPro" id="IPR015168">
    <property type="entry name" value="SsuA/THI5"/>
</dbReference>
<proteinExistence type="inferred from homology"/>
<organism evidence="5">
    <name type="scientific">invertebrate metagenome</name>
    <dbReference type="NCBI Taxonomy" id="1711999"/>
    <lineage>
        <taxon>unclassified sequences</taxon>
        <taxon>metagenomes</taxon>
        <taxon>organismal metagenomes</taxon>
    </lineage>
</organism>
<dbReference type="PROSITE" id="PS51257">
    <property type="entry name" value="PROKAR_LIPOPROTEIN"/>
    <property type="match status" value="1"/>
</dbReference>
<evidence type="ECO:0000259" key="4">
    <source>
        <dbReference type="Pfam" id="PF09084"/>
    </source>
</evidence>
<keyword evidence="3" id="KW-0732">Signal</keyword>
<dbReference type="EMBL" id="NSIT01000077">
    <property type="protein sequence ID" value="PJE79324.1"/>
    <property type="molecule type" value="Genomic_DNA"/>
</dbReference>
<evidence type="ECO:0000256" key="1">
    <source>
        <dbReference type="ARBA" id="ARBA00004418"/>
    </source>
</evidence>
<dbReference type="GO" id="GO:0042918">
    <property type="term" value="P:alkanesulfonate transmembrane transport"/>
    <property type="evidence" value="ECO:0007669"/>
    <property type="project" value="TreeGrafter"/>
</dbReference>
<name>A0A2H9T7Y8_9ZZZZ</name>
<comment type="similarity">
    <text evidence="2">Belongs to the bacterial solute-binding protein SsuA/TauA family.</text>
</comment>
<dbReference type="PANTHER" id="PTHR30024">
    <property type="entry name" value="ALIPHATIC SULFONATES-BINDING PROTEIN-RELATED"/>
    <property type="match status" value="1"/>
</dbReference>
<evidence type="ECO:0000313" key="5">
    <source>
        <dbReference type="EMBL" id="PJE79324.1"/>
    </source>
</evidence>
<evidence type="ECO:0000256" key="3">
    <source>
        <dbReference type="ARBA" id="ARBA00022729"/>
    </source>
</evidence>